<dbReference type="GO" id="GO:0005975">
    <property type="term" value="P:carbohydrate metabolic process"/>
    <property type="evidence" value="ECO:0007669"/>
    <property type="project" value="InterPro"/>
</dbReference>
<dbReference type="Gene3D" id="1.50.10.10">
    <property type="match status" value="1"/>
</dbReference>
<dbReference type="EMBL" id="SIRE01000008">
    <property type="protein sequence ID" value="TBL79085.1"/>
    <property type="molecule type" value="Genomic_DNA"/>
</dbReference>
<keyword evidence="2" id="KW-1185">Reference proteome</keyword>
<dbReference type="Proteomes" id="UP000293142">
    <property type="component" value="Unassembled WGS sequence"/>
</dbReference>
<dbReference type="OrthoDB" id="2487108at2"/>
<gene>
    <name evidence="1" type="ORF">EYB31_12755</name>
</gene>
<dbReference type="PANTHER" id="PTHR31047:SF0">
    <property type="entry name" value="MEIOTICALLY UP-REGULATED GENE 157 PROTEIN"/>
    <property type="match status" value="1"/>
</dbReference>
<comment type="caution">
    <text evidence="1">The sequence shown here is derived from an EMBL/GenBank/DDBJ whole genome shotgun (WGS) entry which is preliminary data.</text>
</comment>
<dbReference type="InterPro" id="IPR012341">
    <property type="entry name" value="6hp_glycosidase-like_sf"/>
</dbReference>
<organism evidence="1 2">
    <name type="scientific">Paenibacillus thalictri</name>
    <dbReference type="NCBI Taxonomy" id="2527873"/>
    <lineage>
        <taxon>Bacteria</taxon>
        <taxon>Bacillati</taxon>
        <taxon>Bacillota</taxon>
        <taxon>Bacilli</taxon>
        <taxon>Bacillales</taxon>
        <taxon>Paenibacillaceae</taxon>
        <taxon>Paenibacillus</taxon>
    </lineage>
</organism>
<dbReference type="AlphaFoldDB" id="A0A4Q9DSY7"/>
<sequence>MERYYALQNKKNKKPLDVGCGSLSASIGLDGRLRSVNAVHPVHGFVTLTPLEPFDNGKWYDSGYVRQYRKRIVGEPAFVGEGFGFQAKLPVANRSYGYVDETNPVIVESCDGFEITHMYSAVSEAGASYLIHEMKVENIIGEQKTFFISFGGNFSMNRCSYGQLTEGGPILMPDPHNRLKAGGHHMAVSNPNLGARADMLLFDNGQPLAVKEHDEKSNLPVSWETGWDFSFQPGEIRRLHAVYSISADAEAVPQIPGELAVLDMMPKDLVFPQLAESGEDETSGWAEFVIRRNVDYIVNCCSVPVDDSVCIITDHQLLPLAWNRDSYYMIQLLIEADRKEGFLSSELKRRVHGVVRGHLLWMFEQAERPNGYWGRAYLTNGYCKDNVFQLDQQCYPLLELCDYYEWTGDEVTVKRIASRVKPVLDDLLENRDAACWIFRTGETPADDKVDFPYHFSSQVLMWHTLRKLAQLNETFDFTGYPLAEWAEQIHHDILRHFVVERDGVRMFAYLSDLQGNVQCYHDANDLPTLLAPSWGFCGKDDPIWLHTIAFAFKEANAGGFYEGPYGGLGSVHTPHAWPLGDAQELLFSSETGDRSRYARVLSKLESISFWDGMLSEGVNEHTGAVESRHWFSWPGAFLSQVLLKTGDR</sequence>
<dbReference type="SMART" id="SM01149">
    <property type="entry name" value="DUF1237"/>
    <property type="match status" value="1"/>
</dbReference>
<protein>
    <submittedName>
        <fullName evidence="1">Metal-independent alpha-mannosidase</fullName>
    </submittedName>
</protein>
<dbReference type="InterPro" id="IPR008313">
    <property type="entry name" value="GH125"/>
</dbReference>
<dbReference type="RefSeq" id="WP_131013721.1">
    <property type="nucleotide sequence ID" value="NZ_SIRE01000008.1"/>
</dbReference>
<reference evidence="1 2" key="1">
    <citation type="submission" date="2019-02" db="EMBL/GenBank/DDBJ databases">
        <title>Paenibacillus sp. nov., isolated from surface-sterilized tissue of Thalictrum simplex L.</title>
        <authorList>
            <person name="Tuo L."/>
        </authorList>
    </citation>
    <scope>NUCLEOTIDE SEQUENCE [LARGE SCALE GENOMIC DNA]</scope>
    <source>
        <strain evidence="1 2">N2SHLJ1</strain>
    </source>
</reference>
<dbReference type="Pfam" id="PF06824">
    <property type="entry name" value="Glyco_hydro_125"/>
    <property type="match status" value="1"/>
</dbReference>
<evidence type="ECO:0000313" key="1">
    <source>
        <dbReference type="EMBL" id="TBL79085.1"/>
    </source>
</evidence>
<dbReference type="PANTHER" id="PTHR31047">
    <property type="entry name" value="MEIOTICALLY UP-REGULATED GENE 157 PROTEIN"/>
    <property type="match status" value="1"/>
</dbReference>
<dbReference type="SUPFAM" id="SSF48208">
    <property type="entry name" value="Six-hairpin glycosidases"/>
    <property type="match status" value="1"/>
</dbReference>
<proteinExistence type="predicted"/>
<dbReference type="InterPro" id="IPR008928">
    <property type="entry name" value="6-hairpin_glycosidase_sf"/>
</dbReference>
<name>A0A4Q9DSY7_9BACL</name>
<accession>A0A4Q9DSY7</accession>
<evidence type="ECO:0000313" key="2">
    <source>
        <dbReference type="Proteomes" id="UP000293142"/>
    </source>
</evidence>